<reference evidence="3" key="1">
    <citation type="submission" date="2016-10" db="EMBL/GenBank/DDBJ databases">
        <authorList>
            <person name="Varghese N."/>
            <person name="Submissions S."/>
        </authorList>
    </citation>
    <scope>NUCLEOTIDE SEQUENCE [LARGE SCALE GENOMIC DNA]</scope>
    <source>
        <strain evidence="3">DC30,IBRC 10041,KCTC 4046</strain>
    </source>
</reference>
<evidence type="ECO:0000256" key="1">
    <source>
        <dbReference type="SAM" id="MobiDB-lite"/>
    </source>
</evidence>
<organism evidence="2 3">
    <name type="scientific">Halopenitus persicus</name>
    <dbReference type="NCBI Taxonomy" id="1048396"/>
    <lineage>
        <taxon>Archaea</taxon>
        <taxon>Methanobacteriati</taxon>
        <taxon>Methanobacteriota</taxon>
        <taxon>Stenosarchaea group</taxon>
        <taxon>Halobacteria</taxon>
        <taxon>Halobacteriales</taxon>
        <taxon>Haloferacaceae</taxon>
        <taxon>Halopenitus</taxon>
    </lineage>
</organism>
<feature type="compositionally biased region" description="Low complexity" evidence="1">
    <location>
        <begin position="1045"/>
        <end position="1078"/>
    </location>
</feature>
<feature type="region of interest" description="Disordered" evidence="1">
    <location>
        <begin position="1015"/>
        <end position="1084"/>
    </location>
</feature>
<feature type="compositionally biased region" description="Acidic residues" evidence="1">
    <location>
        <begin position="687"/>
        <end position="698"/>
    </location>
</feature>
<name>A0A1H3G5P0_9EURY</name>
<accession>A0A1H3G5P0</accession>
<feature type="compositionally biased region" description="Acidic residues" evidence="1">
    <location>
        <begin position="977"/>
        <end position="989"/>
    </location>
</feature>
<dbReference type="OrthoDB" id="205201at2157"/>
<proteinExistence type="predicted"/>
<dbReference type="Proteomes" id="UP000199079">
    <property type="component" value="Unassembled WGS sequence"/>
</dbReference>
<feature type="compositionally biased region" description="Basic and acidic residues" evidence="1">
    <location>
        <begin position="1015"/>
        <end position="1037"/>
    </location>
</feature>
<evidence type="ECO:0000313" key="3">
    <source>
        <dbReference type="Proteomes" id="UP000199079"/>
    </source>
</evidence>
<feature type="compositionally biased region" description="Basic and acidic residues" evidence="1">
    <location>
        <begin position="699"/>
        <end position="709"/>
    </location>
</feature>
<feature type="compositionally biased region" description="Basic and acidic residues" evidence="1">
    <location>
        <begin position="308"/>
        <end position="317"/>
    </location>
</feature>
<gene>
    <name evidence="2" type="ORF">SAMN05216564_102316</name>
</gene>
<feature type="region of interest" description="Disordered" evidence="1">
    <location>
        <begin position="306"/>
        <end position="356"/>
    </location>
</feature>
<feature type="compositionally biased region" description="Basic and acidic residues" evidence="1">
    <location>
        <begin position="756"/>
        <end position="771"/>
    </location>
</feature>
<dbReference type="PROSITE" id="PS51318">
    <property type="entry name" value="TAT"/>
    <property type="match status" value="1"/>
</dbReference>
<feature type="region of interest" description="Disordered" evidence="1">
    <location>
        <begin position="967"/>
        <end position="994"/>
    </location>
</feature>
<feature type="region of interest" description="Disordered" evidence="1">
    <location>
        <begin position="687"/>
        <end position="712"/>
    </location>
</feature>
<dbReference type="EMBL" id="FNPC01000002">
    <property type="protein sequence ID" value="SDX97669.1"/>
    <property type="molecule type" value="Genomic_DNA"/>
</dbReference>
<keyword evidence="3" id="KW-1185">Reference proteome</keyword>
<dbReference type="RefSeq" id="WP_092731096.1">
    <property type="nucleotide sequence ID" value="NZ_FNPC01000002.1"/>
</dbReference>
<feature type="region of interest" description="Disordered" evidence="1">
    <location>
        <begin position="457"/>
        <end position="487"/>
    </location>
</feature>
<dbReference type="InterPro" id="IPR006311">
    <property type="entry name" value="TAT_signal"/>
</dbReference>
<feature type="region of interest" description="Disordered" evidence="1">
    <location>
        <begin position="827"/>
        <end position="853"/>
    </location>
</feature>
<sequence>MVRPSRRDFLGGSALTLAALTGTLDPDRVADSTTPTDRRSLDELPDSAASAIAALPDDDSLDLSYRLVVTTDVADADVAEDLSHEARVVTRELDVAAADLSTVVTAITHDYRRRITVAAGSIDRLDRGEEVATVGDWRVADDGDREGMTTVSTDGVAAFVAGEDRSGRVEAARAIATAAAGEADGEAADRLVDANADADAAFGLVESFDTVLFAPDAAESGFQTPGASAVGTGAIRAFAGGFEIHPARLHGSDDRAENRYLFFTDDPSTPGDRAVRSLIEAIGTGIVEEATIDRSGETIRVDAVLEAPPEHDHENAPDVRVGTTVAGEADGTSGDGEADGTGSGQETGGVTLEHRGGETVTGDALEALQLWVDGELVDRQPADRLDRFEPGDTLTVETDPLASVVLRWFDAERNAHRVYANEAIGAEAFAIDHDVEAETVTITYVGDREADAGKVAVTHRSDDGTVRTPAPSFGDGGGGTADGSDALTNGDAVTIEDVGMGDVVSLTLTVPSIPGVHRRPLQRFRVTPPRIHVHDHPDRGLIAAYHGEEDYDASAFRVLVDGEPADRQIADEIETLSRGAEIPLGEYPVDSTVTIEWLDPEEPVVVAEHEVVPEAFVDLEYDPEAGTVRVEHREGDAMAADRVKIRADGEPLGTQPADEYEEFGPGDSLAAEVPPFARVEVVWVGADDDAESGTDDDAAGGRDERDHHLAGTTTAREALKAHYDPGAAEMRLTYVGAQPADPEGLQVTTYSPADDSSDRTSGRPSGGERETLVVAEEYDELTSGDTITLTDVEIGDRVTVSIRTETANMVSERSVGHYPTEPRHGFTFQPGSELEAGTGADGRETGTGTDQREAVPDDGIAAVYRDPVSRDAAEFRLLVDDEPADTQPADEHDVLERGDVISLGEFEPGTTFAAEWTPPAEPVEAGSHVIAPTADFAVDYDAADGSVTVTHDGGGAIAAEHLSVVVTPDPGRPEPWSGDEADGSIDEGDSTTVEVGQDPHRAFVLFREHEVIAEKRLAENETNETRDEGGETDEARTTETGTAKAEASASGSAESAAEASGGASDGSSAESSAGAEAAADAEAE</sequence>
<evidence type="ECO:0000313" key="2">
    <source>
        <dbReference type="EMBL" id="SDX97669.1"/>
    </source>
</evidence>
<feature type="region of interest" description="Disordered" evidence="1">
    <location>
        <begin position="740"/>
        <end position="771"/>
    </location>
</feature>
<protein>
    <submittedName>
        <fullName evidence="2">Uncharacterized protein</fullName>
    </submittedName>
</protein>
<dbReference type="AlphaFoldDB" id="A0A1H3G5P0"/>